<keyword evidence="1" id="KW-1133">Transmembrane helix</keyword>
<dbReference type="EMBL" id="LKAM01000011">
    <property type="protein sequence ID" value="KUM46573.1"/>
    <property type="molecule type" value="Genomic_DNA"/>
</dbReference>
<protein>
    <submittedName>
        <fullName evidence="2">Uncharacterized protein</fullName>
    </submittedName>
</protein>
<comment type="caution">
    <text evidence="2">The sequence shown here is derived from an EMBL/GenBank/DDBJ whole genome shotgun (WGS) entry which is preliminary data.</text>
</comment>
<dbReference type="AlphaFoldDB" id="A0A101LWQ7"/>
<accession>A0A101LWQ7</accession>
<feature type="transmembrane region" description="Helical" evidence="1">
    <location>
        <begin position="50"/>
        <end position="72"/>
    </location>
</feature>
<proteinExistence type="predicted"/>
<keyword evidence="1" id="KW-0472">Membrane</keyword>
<gene>
    <name evidence="2" type="ORF">ABT39_MTgene1675</name>
</gene>
<name>A0A101LWQ7_PICGL</name>
<keyword evidence="2" id="KW-0496">Mitochondrion</keyword>
<sequence length="76" mass="8766">MVDPPENNQYLSFISLLKRNYIYNSESIDATWPLALYFLPLLFAEHRAEILLGWMELETLVIAVAEAGIVVLREKL</sequence>
<organism evidence="2">
    <name type="scientific">Picea glauca</name>
    <name type="common">White spruce</name>
    <name type="synonym">Pinus glauca</name>
    <dbReference type="NCBI Taxonomy" id="3330"/>
    <lineage>
        <taxon>Eukaryota</taxon>
        <taxon>Viridiplantae</taxon>
        <taxon>Streptophyta</taxon>
        <taxon>Embryophyta</taxon>
        <taxon>Tracheophyta</taxon>
        <taxon>Spermatophyta</taxon>
        <taxon>Pinopsida</taxon>
        <taxon>Pinidae</taxon>
        <taxon>Conifers I</taxon>
        <taxon>Pinales</taxon>
        <taxon>Pinaceae</taxon>
        <taxon>Picea</taxon>
    </lineage>
</organism>
<keyword evidence="1" id="KW-0812">Transmembrane</keyword>
<reference evidence="2" key="1">
    <citation type="journal article" date="2015" name="Genome Biol. Evol.">
        <title>Organellar Genomes of White Spruce (Picea glauca): Assembly and Annotation.</title>
        <authorList>
            <person name="Jackman S.D."/>
            <person name="Warren R.L."/>
            <person name="Gibb E.A."/>
            <person name="Vandervalk B.P."/>
            <person name="Mohamadi H."/>
            <person name="Chu J."/>
            <person name="Raymond A."/>
            <person name="Pleasance S."/>
            <person name="Coope R."/>
            <person name="Wildung M.R."/>
            <person name="Ritland C.E."/>
            <person name="Bousquet J."/>
            <person name="Jones S.J."/>
            <person name="Bohlmann J."/>
            <person name="Birol I."/>
        </authorList>
    </citation>
    <scope>NUCLEOTIDE SEQUENCE [LARGE SCALE GENOMIC DNA]</scope>
    <source>
        <tissue evidence="2">Flushing bud</tissue>
    </source>
</reference>
<geneLocation type="mitochondrion" evidence="2"/>
<evidence type="ECO:0000256" key="1">
    <source>
        <dbReference type="SAM" id="Phobius"/>
    </source>
</evidence>
<evidence type="ECO:0000313" key="2">
    <source>
        <dbReference type="EMBL" id="KUM46573.1"/>
    </source>
</evidence>